<comment type="similarity">
    <text evidence="3">Belongs to the class-V pyridoxal-phosphate-dependent aminotransferase family.</text>
</comment>
<sequence>MIVPSLSRQDIDLLRQDTPGVGQVIHFNNAGTGLAAAPVLEAVKQHLDLEARIGGYEAEAAARPALDTFYTALAALIGSQPQEIAYVENATRAWDMAFYGIDFRQGDRIVTGRAEYVSNYVAFLQMKKRKGIEIDVVEDDASGQIDLKALKAAITPKTRLVALTHIPTFSGLINPAEEVGEIAREAGVLYLLDACQSAGQIPLNVNEIGCHMLSGTGRKYLRGPRGTGFLYVSDTVLDQIEPPFIDLQSANWLDDNSYELVPHARRFETWERYVAGQIGLGVAVTYAIGFGMERLGNRTCALGAQLRSELSGLGAVTLHDKGKRKGGIVTFTLDGETPARTKTRLAANGINVSVSTASSARIDLPHRGLDAVVRASLHAFNCEDEIERFVKALGNFN</sequence>
<dbReference type="InterPro" id="IPR015422">
    <property type="entry name" value="PyrdxlP-dep_Trfase_small"/>
</dbReference>
<evidence type="ECO:0000313" key="6">
    <source>
        <dbReference type="EMBL" id="MCK7614274.1"/>
    </source>
</evidence>
<dbReference type="Proteomes" id="UP001431221">
    <property type="component" value="Unassembled WGS sequence"/>
</dbReference>
<dbReference type="PROSITE" id="PS00595">
    <property type="entry name" value="AA_TRANSFER_CLASS_5"/>
    <property type="match status" value="1"/>
</dbReference>
<dbReference type="InterPro" id="IPR015421">
    <property type="entry name" value="PyrdxlP-dep_Trfase_major"/>
</dbReference>
<organism evidence="6 7">
    <name type="scientific">Roseibium sediminicola</name>
    <dbReference type="NCBI Taxonomy" id="2933272"/>
    <lineage>
        <taxon>Bacteria</taxon>
        <taxon>Pseudomonadati</taxon>
        <taxon>Pseudomonadota</taxon>
        <taxon>Alphaproteobacteria</taxon>
        <taxon>Hyphomicrobiales</taxon>
        <taxon>Stappiaceae</taxon>
        <taxon>Roseibium</taxon>
    </lineage>
</organism>
<name>A0ABT0GXU9_9HYPH</name>
<evidence type="ECO:0000256" key="1">
    <source>
        <dbReference type="ARBA" id="ARBA00001933"/>
    </source>
</evidence>
<comment type="caution">
    <text evidence="6">The sequence shown here is derived from an EMBL/GenBank/DDBJ whole genome shotgun (WGS) entry which is preliminary data.</text>
</comment>
<comment type="cofactor">
    <cofactor evidence="1 4">
        <name>pyridoxal 5'-phosphate</name>
        <dbReference type="ChEBI" id="CHEBI:597326"/>
    </cofactor>
</comment>
<proteinExistence type="inferred from homology"/>
<evidence type="ECO:0000259" key="5">
    <source>
        <dbReference type="Pfam" id="PF00266"/>
    </source>
</evidence>
<dbReference type="Gene3D" id="3.90.1150.10">
    <property type="entry name" value="Aspartate Aminotransferase, domain 1"/>
    <property type="match status" value="1"/>
</dbReference>
<dbReference type="InterPro" id="IPR020578">
    <property type="entry name" value="Aminotrans_V_PyrdxlP_BS"/>
</dbReference>
<dbReference type="RefSeq" id="WP_248156750.1">
    <property type="nucleotide sequence ID" value="NZ_JALNMJ010000014.1"/>
</dbReference>
<dbReference type="GO" id="GO:0008483">
    <property type="term" value="F:transaminase activity"/>
    <property type="evidence" value="ECO:0007669"/>
    <property type="project" value="UniProtKB-KW"/>
</dbReference>
<keyword evidence="6" id="KW-0032">Aminotransferase</keyword>
<evidence type="ECO:0000256" key="2">
    <source>
        <dbReference type="ARBA" id="ARBA00022898"/>
    </source>
</evidence>
<dbReference type="SUPFAM" id="SSF53383">
    <property type="entry name" value="PLP-dependent transferases"/>
    <property type="match status" value="1"/>
</dbReference>
<evidence type="ECO:0000313" key="7">
    <source>
        <dbReference type="Proteomes" id="UP001431221"/>
    </source>
</evidence>
<evidence type="ECO:0000256" key="4">
    <source>
        <dbReference type="RuleBase" id="RU004504"/>
    </source>
</evidence>
<dbReference type="InterPro" id="IPR000192">
    <property type="entry name" value="Aminotrans_V_dom"/>
</dbReference>
<keyword evidence="2" id="KW-0663">Pyridoxal phosphate</keyword>
<gene>
    <name evidence="6" type="ORF">M0H32_19050</name>
</gene>
<keyword evidence="6" id="KW-0808">Transferase</keyword>
<dbReference type="InterPro" id="IPR015424">
    <property type="entry name" value="PyrdxlP-dep_Trfase"/>
</dbReference>
<dbReference type="EMBL" id="JALNMJ010000014">
    <property type="protein sequence ID" value="MCK7614274.1"/>
    <property type="molecule type" value="Genomic_DNA"/>
</dbReference>
<evidence type="ECO:0000256" key="3">
    <source>
        <dbReference type="RuleBase" id="RU004075"/>
    </source>
</evidence>
<reference evidence="6" key="1">
    <citation type="submission" date="2022-04" db="EMBL/GenBank/DDBJ databases">
        <title>Roseibium sp. CAU 1639 isolated from mud.</title>
        <authorList>
            <person name="Kim W."/>
        </authorList>
    </citation>
    <scope>NUCLEOTIDE SEQUENCE</scope>
    <source>
        <strain evidence="6">CAU 1639</strain>
    </source>
</reference>
<dbReference type="PANTHER" id="PTHR43586">
    <property type="entry name" value="CYSTEINE DESULFURASE"/>
    <property type="match status" value="1"/>
</dbReference>
<dbReference type="Pfam" id="PF00266">
    <property type="entry name" value="Aminotran_5"/>
    <property type="match status" value="1"/>
</dbReference>
<protein>
    <submittedName>
        <fullName evidence="6">Aminotransferase class V-fold PLP-dependent enzyme</fullName>
    </submittedName>
</protein>
<keyword evidence="7" id="KW-1185">Reference proteome</keyword>
<feature type="domain" description="Aminotransferase class V" evidence="5">
    <location>
        <begin position="26"/>
        <end position="389"/>
    </location>
</feature>
<accession>A0ABT0GXU9</accession>
<dbReference type="PANTHER" id="PTHR43586:SF24">
    <property type="entry name" value="BLR4730 PROTEIN"/>
    <property type="match status" value="1"/>
</dbReference>
<dbReference type="Gene3D" id="3.40.640.10">
    <property type="entry name" value="Type I PLP-dependent aspartate aminotransferase-like (Major domain)"/>
    <property type="match status" value="1"/>
</dbReference>